<comment type="similarity">
    <text evidence="3">Belongs to the cystatin family. Phytocystatin subfamily.</text>
</comment>
<dbReference type="InterPro" id="IPR046350">
    <property type="entry name" value="Cystatin_sf"/>
</dbReference>
<comment type="caution">
    <text evidence="5">The sequence shown here is derived from an EMBL/GenBank/DDBJ whole genome shotgun (WGS) entry which is preliminary data.</text>
</comment>
<name>A0AAW1Y575_RUBAR</name>
<protein>
    <recommendedName>
        <fullName evidence="3">Cysteine proteinase inhibitor</fullName>
    </recommendedName>
</protein>
<dbReference type="PANTHER" id="PTHR11413:SF103">
    <property type="entry name" value="CYSTEINE PROTEINASE INHIBITOR 12"/>
    <property type="match status" value="1"/>
</dbReference>
<sequence>MAFRSVLAKLGNNCVRSDRRSVANMLGAFETRTLNNYPNITDDEYEDLMQERSWKRRERLGLNRSCCGFVASYPHREAMDNPDIMAYARLAVVEFNKQKNAQLQFVRVVKASSQESSFSGQFYYLTLEAVDADVVKMYQAIVNDYPDPALQLFGLVADNGNGSLLKLIVKSRFNHRFIGLDCRENPVPREKSGYSLKKEIQVPLKKREGYFLGDEILGSMQLLSC</sequence>
<dbReference type="CDD" id="cd00042">
    <property type="entry name" value="CY"/>
    <property type="match status" value="1"/>
</dbReference>
<evidence type="ECO:0000313" key="5">
    <source>
        <dbReference type="EMBL" id="KAK9943615.1"/>
    </source>
</evidence>
<evidence type="ECO:0000259" key="4">
    <source>
        <dbReference type="Pfam" id="PF16845"/>
    </source>
</evidence>
<dbReference type="EMBL" id="JBEDUW010000002">
    <property type="protein sequence ID" value="KAK9943615.1"/>
    <property type="molecule type" value="Genomic_DNA"/>
</dbReference>
<dbReference type="SUPFAM" id="SSF54403">
    <property type="entry name" value="Cystatin/monellin"/>
    <property type="match status" value="1"/>
</dbReference>
<evidence type="ECO:0000256" key="3">
    <source>
        <dbReference type="RuleBase" id="RU362130"/>
    </source>
</evidence>
<organism evidence="5 6">
    <name type="scientific">Rubus argutus</name>
    <name type="common">Southern blackberry</name>
    <dbReference type="NCBI Taxonomy" id="59490"/>
    <lineage>
        <taxon>Eukaryota</taxon>
        <taxon>Viridiplantae</taxon>
        <taxon>Streptophyta</taxon>
        <taxon>Embryophyta</taxon>
        <taxon>Tracheophyta</taxon>
        <taxon>Spermatophyta</taxon>
        <taxon>Magnoliopsida</taxon>
        <taxon>eudicotyledons</taxon>
        <taxon>Gunneridae</taxon>
        <taxon>Pentapetalae</taxon>
        <taxon>rosids</taxon>
        <taxon>fabids</taxon>
        <taxon>Rosales</taxon>
        <taxon>Rosaceae</taxon>
        <taxon>Rosoideae</taxon>
        <taxon>Rosoideae incertae sedis</taxon>
        <taxon>Rubus</taxon>
    </lineage>
</organism>
<dbReference type="AlphaFoldDB" id="A0AAW1Y575"/>
<accession>A0AAW1Y575</accession>
<feature type="domain" description="Cystatin" evidence="4">
    <location>
        <begin position="79"/>
        <end position="144"/>
    </location>
</feature>
<evidence type="ECO:0000313" key="6">
    <source>
        <dbReference type="Proteomes" id="UP001457282"/>
    </source>
</evidence>
<keyword evidence="2 3" id="KW-0789">Thiol protease inhibitor</keyword>
<proteinExistence type="inferred from homology"/>
<dbReference type="Pfam" id="PF16845">
    <property type="entry name" value="SQAPI"/>
    <property type="match status" value="1"/>
</dbReference>
<dbReference type="InterPro" id="IPR027214">
    <property type="entry name" value="Cystatin"/>
</dbReference>
<dbReference type="Proteomes" id="UP001457282">
    <property type="component" value="Unassembled WGS sequence"/>
</dbReference>
<dbReference type="PANTHER" id="PTHR11413">
    <property type="entry name" value="CYSTATIN FAMILY MEMBER"/>
    <property type="match status" value="1"/>
</dbReference>
<evidence type="ECO:0000256" key="1">
    <source>
        <dbReference type="ARBA" id="ARBA00022690"/>
    </source>
</evidence>
<dbReference type="InterPro" id="IPR000010">
    <property type="entry name" value="Cystatin_dom"/>
</dbReference>
<keyword evidence="6" id="KW-1185">Reference proteome</keyword>
<reference evidence="5 6" key="1">
    <citation type="journal article" date="2023" name="G3 (Bethesda)">
        <title>A chromosome-length genome assembly and annotation of blackberry (Rubus argutus, cv. 'Hillquist').</title>
        <authorList>
            <person name="Bruna T."/>
            <person name="Aryal R."/>
            <person name="Dudchenko O."/>
            <person name="Sargent D.J."/>
            <person name="Mead D."/>
            <person name="Buti M."/>
            <person name="Cavallini A."/>
            <person name="Hytonen T."/>
            <person name="Andres J."/>
            <person name="Pham M."/>
            <person name="Weisz D."/>
            <person name="Mascagni F."/>
            <person name="Usai G."/>
            <person name="Natali L."/>
            <person name="Bassil N."/>
            <person name="Fernandez G.E."/>
            <person name="Lomsadze A."/>
            <person name="Armour M."/>
            <person name="Olukolu B."/>
            <person name="Poorten T."/>
            <person name="Britton C."/>
            <person name="Davik J."/>
            <person name="Ashrafi H."/>
            <person name="Aiden E.L."/>
            <person name="Borodovsky M."/>
            <person name="Worthington M."/>
        </authorList>
    </citation>
    <scope>NUCLEOTIDE SEQUENCE [LARGE SCALE GENOMIC DNA]</scope>
    <source>
        <strain evidence="5">PI 553951</strain>
    </source>
</reference>
<keyword evidence="1 3" id="KW-0646">Protease inhibitor</keyword>
<evidence type="ECO:0000256" key="2">
    <source>
        <dbReference type="ARBA" id="ARBA00022704"/>
    </source>
</evidence>
<dbReference type="Gene3D" id="3.10.450.10">
    <property type="match status" value="1"/>
</dbReference>
<dbReference type="GO" id="GO:0004869">
    <property type="term" value="F:cysteine-type endopeptidase inhibitor activity"/>
    <property type="evidence" value="ECO:0007669"/>
    <property type="project" value="UniProtKB-KW"/>
</dbReference>
<gene>
    <name evidence="5" type="ORF">M0R45_009218</name>
</gene>